<reference evidence="2 3" key="1">
    <citation type="journal article" date="2019" name="Int. J. Syst. Evol. Microbiol.">
        <title>The Global Catalogue of Microorganisms (GCM) 10K type strain sequencing project: providing services to taxonomists for standard genome sequencing and annotation.</title>
        <authorList>
            <consortium name="The Broad Institute Genomics Platform"/>
            <consortium name="The Broad Institute Genome Sequencing Center for Infectious Disease"/>
            <person name="Wu L."/>
            <person name="Ma J."/>
        </authorList>
    </citation>
    <scope>NUCLEOTIDE SEQUENCE [LARGE SCALE GENOMIC DNA]</scope>
    <source>
        <strain evidence="2 3">GX26</strain>
    </source>
</reference>
<keyword evidence="3" id="KW-1185">Reference proteome</keyword>
<gene>
    <name evidence="2" type="ORF">ACFQGB_19015</name>
</gene>
<dbReference type="AlphaFoldDB" id="A0ABD5VQ25"/>
<evidence type="ECO:0000313" key="3">
    <source>
        <dbReference type="Proteomes" id="UP001596395"/>
    </source>
</evidence>
<feature type="domain" description="Halobacterial output" evidence="1">
    <location>
        <begin position="33"/>
        <end position="101"/>
    </location>
</feature>
<name>A0ABD5VQ25_9EURY</name>
<dbReference type="Proteomes" id="UP001596395">
    <property type="component" value="Unassembled WGS sequence"/>
</dbReference>
<protein>
    <submittedName>
        <fullName evidence="2">HalOD1 output domain-containing protein</fullName>
    </submittedName>
</protein>
<evidence type="ECO:0000313" key="2">
    <source>
        <dbReference type="EMBL" id="MFC6954961.1"/>
    </source>
</evidence>
<dbReference type="EMBL" id="JBHSXN010000004">
    <property type="protein sequence ID" value="MFC6954961.1"/>
    <property type="molecule type" value="Genomic_DNA"/>
</dbReference>
<accession>A0ABD5VQ25</accession>
<sequence>MTHDHDDTGGDDRPTDTRSVELARYDWRDSPTVLEAILATISDLDPAFDATSDAPLQSAVDVDALEGLFEPVRDEAVTTDTVLTFEYDSYTVTITAAGTVTAVYADAPHPYRSSR</sequence>
<organism evidence="2 3">
    <name type="scientific">Halorubellus litoreus</name>
    <dbReference type="NCBI Taxonomy" id="755308"/>
    <lineage>
        <taxon>Archaea</taxon>
        <taxon>Methanobacteriati</taxon>
        <taxon>Methanobacteriota</taxon>
        <taxon>Stenosarchaea group</taxon>
        <taxon>Halobacteria</taxon>
        <taxon>Halobacteriales</taxon>
        <taxon>Halorubellaceae</taxon>
        <taxon>Halorubellus</taxon>
    </lineage>
</organism>
<dbReference type="Pfam" id="PF18545">
    <property type="entry name" value="HalOD1"/>
    <property type="match status" value="1"/>
</dbReference>
<proteinExistence type="predicted"/>
<evidence type="ECO:0000259" key="1">
    <source>
        <dbReference type="Pfam" id="PF18545"/>
    </source>
</evidence>
<dbReference type="InterPro" id="IPR040624">
    <property type="entry name" value="HalOD1"/>
</dbReference>
<comment type="caution">
    <text evidence="2">The sequence shown here is derived from an EMBL/GenBank/DDBJ whole genome shotgun (WGS) entry which is preliminary data.</text>
</comment>
<dbReference type="RefSeq" id="WP_336351899.1">
    <property type="nucleotide sequence ID" value="NZ_JAZAQL010000004.1"/>
</dbReference>